<evidence type="ECO:0000256" key="1">
    <source>
        <dbReference type="SAM" id="MobiDB-lite"/>
    </source>
</evidence>
<evidence type="ECO:0000313" key="3">
    <source>
        <dbReference type="Proteomes" id="UP001597083"/>
    </source>
</evidence>
<feature type="compositionally biased region" description="Polar residues" evidence="1">
    <location>
        <begin position="1"/>
        <end position="11"/>
    </location>
</feature>
<reference evidence="3" key="1">
    <citation type="journal article" date="2019" name="Int. J. Syst. Evol. Microbiol.">
        <title>The Global Catalogue of Microorganisms (GCM) 10K type strain sequencing project: providing services to taxonomists for standard genome sequencing and annotation.</title>
        <authorList>
            <consortium name="The Broad Institute Genomics Platform"/>
            <consortium name="The Broad Institute Genome Sequencing Center for Infectious Disease"/>
            <person name="Wu L."/>
            <person name="Ma J."/>
        </authorList>
    </citation>
    <scope>NUCLEOTIDE SEQUENCE [LARGE SCALE GENOMIC DNA]</scope>
    <source>
        <strain evidence="3">JCM 31696</strain>
    </source>
</reference>
<gene>
    <name evidence="2" type="ORF">ACFQ07_24230</name>
</gene>
<name>A0ABW3CM38_9ACTN</name>
<accession>A0ABW3CM38</accession>
<feature type="non-terminal residue" evidence="2">
    <location>
        <position position="118"/>
    </location>
</feature>
<proteinExistence type="predicted"/>
<evidence type="ECO:0000313" key="2">
    <source>
        <dbReference type="EMBL" id="MFD0855371.1"/>
    </source>
</evidence>
<organism evidence="2 3">
    <name type="scientific">Actinomadura adrarensis</name>
    <dbReference type="NCBI Taxonomy" id="1819600"/>
    <lineage>
        <taxon>Bacteria</taxon>
        <taxon>Bacillati</taxon>
        <taxon>Actinomycetota</taxon>
        <taxon>Actinomycetes</taxon>
        <taxon>Streptosporangiales</taxon>
        <taxon>Thermomonosporaceae</taxon>
        <taxon>Actinomadura</taxon>
    </lineage>
</organism>
<dbReference type="Proteomes" id="UP001597083">
    <property type="component" value="Unassembled WGS sequence"/>
</dbReference>
<sequence>MERTPQTTSEYEISDNERADASTGMGMPSQRQWQGAVLPLLAALEGRGLIARTRDQGSVWVRNPAGDPDPDDPRAQALSPCLQQEVVCRLLGGAPWWLWAWAGTDRNSPADLEPLCPA</sequence>
<feature type="region of interest" description="Disordered" evidence="1">
    <location>
        <begin position="1"/>
        <end position="30"/>
    </location>
</feature>
<comment type="caution">
    <text evidence="2">The sequence shown here is derived from an EMBL/GenBank/DDBJ whole genome shotgun (WGS) entry which is preliminary data.</text>
</comment>
<dbReference type="EMBL" id="JBHTIR010003540">
    <property type="protein sequence ID" value="MFD0855371.1"/>
    <property type="molecule type" value="Genomic_DNA"/>
</dbReference>
<protein>
    <submittedName>
        <fullName evidence="2">Uncharacterized protein</fullName>
    </submittedName>
</protein>
<keyword evidence="3" id="KW-1185">Reference proteome</keyword>